<evidence type="ECO:0000256" key="4">
    <source>
        <dbReference type="ARBA" id="ARBA00022598"/>
    </source>
</evidence>
<evidence type="ECO:0000256" key="1">
    <source>
        <dbReference type="ARBA" id="ARBA00004496"/>
    </source>
</evidence>
<dbReference type="InterPro" id="IPR036565">
    <property type="entry name" value="Mur-like_cat_sf"/>
</dbReference>
<keyword evidence="5 7" id="KW-0547">Nucleotide-binding</keyword>
<feature type="domain" description="Mur ligase C-terminal" evidence="9">
    <location>
        <begin position="323"/>
        <end position="442"/>
    </location>
</feature>
<dbReference type="Pfam" id="PF21799">
    <property type="entry name" value="MurD-like_N"/>
    <property type="match status" value="1"/>
</dbReference>
<dbReference type="InterPro" id="IPR005762">
    <property type="entry name" value="MurD"/>
</dbReference>
<keyword evidence="3 7" id="KW-0963">Cytoplasm</keyword>
<evidence type="ECO:0000256" key="3">
    <source>
        <dbReference type="ARBA" id="ARBA00022490"/>
    </source>
</evidence>
<comment type="caution">
    <text evidence="11">The sequence shown here is derived from an EMBL/GenBank/DDBJ whole genome shotgun (WGS) entry which is preliminary data.</text>
</comment>
<dbReference type="OrthoDB" id="9809796at2"/>
<keyword evidence="7 8" id="KW-0131">Cell cycle</keyword>
<comment type="subcellular location">
    <subcellularLocation>
        <location evidence="1 7 8">Cytoplasm</location>
    </subcellularLocation>
</comment>
<comment type="function">
    <text evidence="7 8">Cell wall formation. Catalyzes the addition of glutamate to the nucleotide precursor UDP-N-acetylmuramoyl-L-alanine (UMA).</text>
</comment>
<dbReference type="EC" id="6.3.2.9" evidence="7 8"/>
<organism evidence="11 12">
    <name type="scientific">Moraxella bovoculi 237</name>
    <dbReference type="NCBI Taxonomy" id="743974"/>
    <lineage>
        <taxon>Bacteria</taxon>
        <taxon>Pseudomonadati</taxon>
        <taxon>Pseudomonadota</taxon>
        <taxon>Gammaproteobacteria</taxon>
        <taxon>Moraxellales</taxon>
        <taxon>Moraxellaceae</taxon>
        <taxon>Moraxella</taxon>
    </lineage>
</organism>
<keyword evidence="7 8" id="KW-0961">Cell wall biogenesis/degradation</keyword>
<dbReference type="GO" id="GO:0071555">
    <property type="term" value="P:cell wall organization"/>
    <property type="evidence" value="ECO:0007669"/>
    <property type="project" value="UniProtKB-KW"/>
</dbReference>
<dbReference type="GO" id="GO:0009252">
    <property type="term" value="P:peptidoglycan biosynthetic process"/>
    <property type="evidence" value="ECO:0007669"/>
    <property type="project" value="UniProtKB-UniRule"/>
</dbReference>
<keyword evidence="12" id="KW-1185">Reference proteome</keyword>
<evidence type="ECO:0000256" key="8">
    <source>
        <dbReference type="RuleBase" id="RU003664"/>
    </source>
</evidence>
<sequence length="466" mass="48763">MQQANSLDVIIGLGGSGLSAVNFLCAEGRRVAVTDEQPAPSLAPKLPEDVQTAFGGIDEALLLSANRIIISPGVDPRHPAIQSAKSADIPVLSDIQLFCDALHARDERTGKHTPIVAITGSNAKSTVTTLVGEMAKQTGKVVGVGGNIGTPALDLLAIDGMDLAVLELSSFQLEHVSHLGASVATILNISPDHLDRHGDMTGYLTQKLRIFDDARAAVICLDDTQLQASCQQVLSDHGISEAAVITTSGVIDCDCHADFCLVKSEGRIYLCCRGEHLLSADELFIKGKHNLLNALSALALGQAVGLDMPSMIAALKAFKGLPHRCEYVDEVAGRVYFNDSKGTNIGSTLAAIDGLGAVYGERSLAIILGGLGKGQDFSELGADIDKYAHSVYLIGADAGVIEKDLSATSGLSKRIQQLGTLQAAVDLASQSSAKAVLLSPACASFDQFKSYGDRGDKFVSMVKALA</sequence>
<dbReference type="Gene3D" id="3.40.50.720">
    <property type="entry name" value="NAD(P)-binding Rossmann-like Domain"/>
    <property type="match status" value="1"/>
</dbReference>
<dbReference type="AlphaFoldDB" id="A0A066UCP4"/>
<comment type="similarity">
    <text evidence="7">Belongs to the MurCDEF family.</text>
</comment>
<dbReference type="InterPro" id="IPR013221">
    <property type="entry name" value="Mur_ligase_cen"/>
</dbReference>
<keyword evidence="4 7" id="KW-0436">Ligase</keyword>
<dbReference type="GO" id="GO:0005737">
    <property type="term" value="C:cytoplasm"/>
    <property type="evidence" value="ECO:0007669"/>
    <property type="project" value="UniProtKB-SubCell"/>
</dbReference>
<dbReference type="GO" id="GO:0008764">
    <property type="term" value="F:UDP-N-acetylmuramoylalanine-D-glutamate ligase activity"/>
    <property type="evidence" value="ECO:0007669"/>
    <property type="project" value="UniProtKB-UniRule"/>
</dbReference>
<dbReference type="Pfam" id="PF02875">
    <property type="entry name" value="Mur_ligase_C"/>
    <property type="match status" value="1"/>
</dbReference>
<evidence type="ECO:0000256" key="6">
    <source>
        <dbReference type="ARBA" id="ARBA00022840"/>
    </source>
</evidence>
<evidence type="ECO:0000313" key="12">
    <source>
        <dbReference type="Proteomes" id="UP000035860"/>
    </source>
</evidence>
<dbReference type="HAMAP" id="MF_00639">
    <property type="entry name" value="MurD"/>
    <property type="match status" value="1"/>
</dbReference>
<dbReference type="RefSeq" id="WP_036365815.1">
    <property type="nucleotide sequence ID" value="NZ_AOMT01000025.1"/>
</dbReference>
<comment type="pathway">
    <text evidence="2 7 8">Cell wall biogenesis; peptidoglycan biosynthesis.</text>
</comment>
<accession>A0A066UCP4</accession>
<dbReference type="PANTHER" id="PTHR43692:SF1">
    <property type="entry name" value="UDP-N-ACETYLMURAMOYLALANINE--D-GLUTAMATE LIGASE"/>
    <property type="match status" value="1"/>
</dbReference>
<keyword evidence="6 7" id="KW-0067">ATP-binding</keyword>
<feature type="domain" description="Mur ligase central" evidence="10">
    <location>
        <begin position="118"/>
        <end position="300"/>
    </location>
</feature>
<dbReference type="GO" id="GO:0005524">
    <property type="term" value="F:ATP binding"/>
    <property type="evidence" value="ECO:0007669"/>
    <property type="project" value="UniProtKB-UniRule"/>
</dbReference>
<evidence type="ECO:0000259" key="9">
    <source>
        <dbReference type="Pfam" id="PF02875"/>
    </source>
</evidence>
<keyword evidence="7 8" id="KW-0133">Cell shape</keyword>
<dbReference type="Gene3D" id="3.40.1190.10">
    <property type="entry name" value="Mur-like, catalytic domain"/>
    <property type="match status" value="1"/>
</dbReference>
<dbReference type="InterPro" id="IPR004101">
    <property type="entry name" value="Mur_ligase_C"/>
</dbReference>
<evidence type="ECO:0000259" key="10">
    <source>
        <dbReference type="Pfam" id="PF08245"/>
    </source>
</evidence>
<evidence type="ECO:0000313" key="11">
    <source>
        <dbReference type="EMBL" id="KDN24875.1"/>
    </source>
</evidence>
<dbReference type="GO" id="GO:0051301">
    <property type="term" value="P:cell division"/>
    <property type="evidence" value="ECO:0007669"/>
    <property type="project" value="UniProtKB-KW"/>
</dbReference>
<evidence type="ECO:0000256" key="5">
    <source>
        <dbReference type="ARBA" id="ARBA00022741"/>
    </source>
</evidence>
<evidence type="ECO:0000256" key="7">
    <source>
        <dbReference type="HAMAP-Rule" id="MF_00639"/>
    </source>
</evidence>
<dbReference type="InterPro" id="IPR036615">
    <property type="entry name" value="Mur_ligase_C_dom_sf"/>
</dbReference>
<dbReference type="UniPathway" id="UPA00219"/>
<dbReference type="SUPFAM" id="SSF51984">
    <property type="entry name" value="MurCD N-terminal domain"/>
    <property type="match status" value="1"/>
</dbReference>
<dbReference type="EMBL" id="AOMT01000025">
    <property type="protein sequence ID" value="KDN24875.1"/>
    <property type="molecule type" value="Genomic_DNA"/>
</dbReference>
<dbReference type="Gene3D" id="3.90.190.20">
    <property type="entry name" value="Mur ligase, C-terminal domain"/>
    <property type="match status" value="1"/>
</dbReference>
<protein>
    <recommendedName>
        <fullName evidence="7 8">UDP-N-acetylmuramoylalanine--D-glutamate ligase</fullName>
        <ecNumber evidence="7 8">6.3.2.9</ecNumber>
    </recommendedName>
    <alternativeName>
        <fullName evidence="7">D-glutamic acid-adding enzyme</fullName>
    </alternativeName>
    <alternativeName>
        <fullName evidence="7">UDP-N-acetylmuramoyl-L-alanyl-D-glutamate synthetase</fullName>
    </alternativeName>
</protein>
<dbReference type="SUPFAM" id="SSF53244">
    <property type="entry name" value="MurD-like peptide ligases, peptide-binding domain"/>
    <property type="match status" value="1"/>
</dbReference>
<dbReference type="GO" id="GO:0008360">
    <property type="term" value="P:regulation of cell shape"/>
    <property type="evidence" value="ECO:0007669"/>
    <property type="project" value="UniProtKB-KW"/>
</dbReference>
<proteinExistence type="inferred from homology"/>
<feature type="binding site" evidence="7">
    <location>
        <begin position="120"/>
        <end position="126"/>
    </location>
    <ligand>
        <name>ATP</name>
        <dbReference type="ChEBI" id="CHEBI:30616"/>
    </ligand>
</feature>
<dbReference type="SUPFAM" id="SSF53623">
    <property type="entry name" value="MurD-like peptide ligases, catalytic domain"/>
    <property type="match status" value="1"/>
</dbReference>
<dbReference type="Pfam" id="PF08245">
    <property type="entry name" value="Mur_ligase_M"/>
    <property type="match status" value="1"/>
</dbReference>
<dbReference type="NCBIfam" id="TIGR01087">
    <property type="entry name" value="murD"/>
    <property type="match status" value="1"/>
</dbReference>
<name>A0A066UCP4_9GAMM</name>
<reference evidence="11 12" key="1">
    <citation type="journal article" date="2014" name="Genome Announc.">
        <title>Draft Genome Sequence of Moraxella bovoculi Strain 237T (ATCC BAA-1259T) Isolated from a Calf with Infectious Bovine Keratoconjunctivitis.</title>
        <authorList>
            <person name="Calcutt M.J."/>
            <person name="Foecking M.F."/>
            <person name="Martin N.T."/>
            <person name="Mhlanga-Mutangadura T."/>
            <person name="Reilly T.J."/>
        </authorList>
    </citation>
    <scope>NUCLEOTIDE SEQUENCE [LARGE SCALE GENOMIC DNA]</scope>
    <source>
        <strain evidence="11 12">237</strain>
    </source>
</reference>
<evidence type="ECO:0000256" key="2">
    <source>
        <dbReference type="ARBA" id="ARBA00004752"/>
    </source>
</evidence>
<keyword evidence="7 8" id="KW-0132">Cell division</keyword>
<gene>
    <name evidence="7 11" type="primary">murD</name>
    <name evidence="11" type="ORF">MBO_06486</name>
</gene>
<dbReference type="Proteomes" id="UP000035860">
    <property type="component" value="Unassembled WGS sequence"/>
</dbReference>
<dbReference type="eggNOG" id="COG0771">
    <property type="taxonomic scope" value="Bacteria"/>
</dbReference>
<keyword evidence="7 8" id="KW-0573">Peptidoglycan synthesis</keyword>
<dbReference type="PANTHER" id="PTHR43692">
    <property type="entry name" value="UDP-N-ACETYLMURAMOYLALANINE--D-GLUTAMATE LIGASE"/>
    <property type="match status" value="1"/>
</dbReference>
<comment type="catalytic activity">
    <reaction evidence="7 8">
        <text>UDP-N-acetyl-alpha-D-muramoyl-L-alanine + D-glutamate + ATP = UDP-N-acetyl-alpha-D-muramoyl-L-alanyl-D-glutamate + ADP + phosphate + H(+)</text>
        <dbReference type="Rhea" id="RHEA:16429"/>
        <dbReference type="ChEBI" id="CHEBI:15378"/>
        <dbReference type="ChEBI" id="CHEBI:29986"/>
        <dbReference type="ChEBI" id="CHEBI:30616"/>
        <dbReference type="ChEBI" id="CHEBI:43474"/>
        <dbReference type="ChEBI" id="CHEBI:83898"/>
        <dbReference type="ChEBI" id="CHEBI:83900"/>
        <dbReference type="ChEBI" id="CHEBI:456216"/>
        <dbReference type="EC" id="6.3.2.9"/>
    </reaction>
</comment>